<dbReference type="EMBL" id="RBXR01000001">
    <property type="protein sequence ID" value="RKT74937.1"/>
    <property type="molecule type" value="Genomic_DNA"/>
</dbReference>
<gene>
    <name evidence="1" type="ORF">DFJ66_8312</name>
</gene>
<organism evidence="1 2">
    <name type="scientific">Saccharothrix variisporea</name>
    <dbReference type="NCBI Taxonomy" id="543527"/>
    <lineage>
        <taxon>Bacteria</taxon>
        <taxon>Bacillati</taxon>
        <taxon>Actinomycetota</taxon>
        <taxon>Actinomycetes</taxon>
        <taxon>Pseudonocardiales</taxon>
        <taxon>Pseudonocardiaceae</taxon>
        <taxon>Saccharothrix</taxon>
    </lineage>
</organism>
<proteinExistence type="predicted"/>
<accession>A0A495XLG2</accession>
<evidence type="ECO:0000313" key="1">
    <source>
        <dbReference type="EMBL" id="RKT74937.1"/>
    </source>
</evidence>
<dbReference type="RefSeq" id="WP_121230097.1">
    <property type="nucleotide sequence ID" value="NZ_JBIUBA010000059.1"/>
</dbReference>
<name>A0A495XLG2_9PSEU</name>
<dbReference type="SUPFAM" id="SSF50475">
    <property type="entry name" value="FMN-binding split barrel"/>
    <property type="match status" value="1"/>
</dbReference>
<keyword evidence="2" id="KW-1185">Reference proteome</keyword>
<dbReference type="Pfam" id="PF04299">
    <property type="entry name" value="FMN_bind_2"/>
    <property type="match status" value="1"/>
</dbReference>
<dbReference type="PANTHER" id="PTHR35802">
    <property type="entry name" value="PROTEASE SYNTHASE AND SPORULATION PROTEIN PAI 2"/>
    <property type="match status" value="1"/>
</dbReference>
<evidence type="ECO:0000313" key="2">
    <source>
        <dbReference type="Proteomes" id="UP000272729"/>
    </source>
</evidence>
<dbReference type="Proteomes" id="UP000272729">
    <property type="component" value="Unassembled WGS sequence"/>
</dbReference>
<dbReference type="AlphaFoldDB" id="A0A495XLG2"/>
<dbReference type="OrthoDB" id="9794948at2"/>
<dbReference type="InterPro" id="IPR007396">
    <property type="entry name" value="TR_PAI2-type"/>
</dbReference>
<reference evidence="1 2" key="1">
    <citation type="submission" date="2018-10" db="EMBL/GenBank/DDBJ databases">
        <title>Sequencing the genomes of 1000 actinobacteria strains.</title>
        <authorList>
            <person name="Klenk H.-P."/>
        </authorList>
    </citation>
    <scope>NUCLEOTIDE SEQUENCE [LARGE SCALE GENOMIC DNA]</scope>
    <source>
        <strain evidence="1 2">DSM 43911</strain>
    </source>
</reference>
<dbReference type="PIRSF" id="PIRSF010372">
    <property type="entry name" value="PaiB"/>
    <property type="match status" value="1"/>
</dbReference>
<protein>
    <submittedName>
        <fullName evidence="1">PaiB family negative transcriptional regulator</fullName>
    </submittedName>
</protein>
<comment type="caution">
    <text evidence="1">The sequence shown here is derived from an EMBL/GenBank/DDBJ whole genome shotgun (WGS) entry which is preliminary data.</text>
</comment>
<sequence>MYVPAHFAPDDDAVRELLLRHGAADLITATERGLVATVLPFVHDPVAGTLRGHLARNNEQWRLPVVGEGLVVVRGPDAYVSPSWYASKAEHGRVVPTWNYVTAHVYGAVEFHDDPAWVGRVVRELTDKHEAGRAEPWSVEDAPAGFVEGQLRAVVGVEVRISRVEAKFKLSQNRSAADVDGVVAGLTGVGDVASAAAVERARR</sequence>
<dbReference type="Gene3D" id="2.30.110.10">
    <property type="entry name" value="Electron Transport, Fmn-binding Protein, Chain A"/>
    <property type="match status" value="1"/>
</dbReference>
<dbReference type="InterPro" id="IPR012349">
    <property type="entry name" value="Split_barrel_FMN-bd"/>
</dbReference>
<dbReference type="PANTHER" id="PTHR35802:SF1">
    <property type="entry name" value="PROTEASE SYNTHASE AND SPORULATION PROTEIN PAI 2"/>
    <property type="match status" value="1"/>
</dbReference>